<reference evidence="3 4" key="1">
    <citation type="submission" date="2013-08" db="EMBL/GenBank/DDBJ databases">
        <title>Genome of Pontibacillus chungwhensis.</title>
        <authorList>
            <person name="Wang Q."/>
            <person name="Wang G."/>
        </authorList>
    </citation>
    <scope>NUCLEOTIDE SEQUENCE [LARGE SCALE GENOMIC DNA]</scope>
    <source>
        <strain evidence="3 4">BH030062</strain>
    </source>
</reference>
<feature type="transmembrane region" description="Helical" evidence="1">
    <location>
        <begin position="97"/>
        <end position="116"/>
    </location>
</feature>
<keyword evidence="1" id="KW-0472">Membrane</keyword>
<feature type="domain" description="DUF3899" evidence="2">
    <location>
        <begin position="29"/>
        <end position="108"/>
    </location>
</feature>
<evidence type="ECO:0000313" key="4">
    <source>
        <dbReference type="Proteomes" id="UP000030153"/>
    </source>
</evidence>
<keyword evidence="1" id="KW-0812">Transmembrane</keyword>
<dbReference type="Pfam" id="PF13038">
    <property type="entry name" value="DUF3899"/>
    <property type="match status" value="1"/>
</dbReference>
<dbReference type="Proteomes" id="UP000030153">
    <property type="component" value="Unassembled WGS sequence"/>
</dbReference>
<keyword evidence="1" id="KW-1133">Transmembrane helix</keyword>
<dbReference type="OrthoDB" id="2428802at2"/>
<organism evidence="3 4">
    <name type="scientific">Pontibacillus chungwhensis BH030062</name>
    <dbReference type="NCBI Taxonomy" id="1385513"/>
    <lineage>
        <taxon>Bacteria</taxon>
        <taxon>Bacillati</taxon>
        <taxon>Bacillota</taxon>
        <taxon>Bacilli</taxon>
        <taxon>Bacillales</taxon>
        <taxon>Bacillaceae</taxon>
        <taxon>Pontibacillus</taxon>
    </lineage>
</organism>
<dbReference type="eggNOG" id="ENOG502ZX5B">
    <property type="taxonomic scope" value="Bacteria"/>
</dbReference>
<evidence type="ECO:0000313" key="3">
    <source>
        <dbReference type="EMBL" id="KGP91523.1"/>
    </source>
</evidence>
<dbReference type="RefSeq" id="WP_036783239.1">
    <property type="nucleotide sequence ID" value="NZ_AVBG01000006.1"/>
</dbReference>
<gene>
    <name evidence="3" type="ORF">N780_20030</name>
</gene>
<sequence length="117" mass="13180">MFFVIPMALSAIILVLCYGLGNFELVHMVNTAFYWGLISLTVGTFLHIIQTGFFRLFTSGFKQLKRRTRSAERVEQMLKEDGELQSWKRGVLNKSRVMLLGIGLGLTLSAFGGVMML</sequence>
<dbReference type="InterPro" id="IPR025007">
    <property type="entry name" value="DUF3899"/>
</dbReference>
<evidence type="ECO:0000256" key="1">
    <source>
        <dbReference type="SAM" id="Phobius"/>
    </source>
</evidence>
<feature type="transmembrane region" description="Helical" evidence="1">
    <location>
        <begin position="33"/>
        <end position="57"/>
    </location>
</feature>
<comment type="caution">
    <text evidence="3">The sequence shown here is derived from an EMBL/GenBank/DDBJ whole genome shotgun (WGS) entry which is preliminary data.</text>
</comment>
<dbReference type="AlphaFoldDB" id="A0A0A2UXN9"/>
<accession>A0A0A2UXN9</accession>
<dbReference type="STRING" id="1385513.N780_20030"/>
<dbReference type="EMBL" id="AVBG01000006">
    <property type="protein sequence ID" value="KGP91523.1"/>
    <property type="molecule type" value="Genomic_DNA"/>
</dbReference>
<protein>
    <recommendedName>
        <fullName evidence="2">DUF3899 domain-containing protein</fullName>
    </recommendedName>
</protein>
<proteinExistence type="predicted"/>
<keyword evidence="4" id="KW-1185">Reference proteome</keyword>
<evidence type="ECO:0000259" key="2">
    <source>
        <dbReference type="Pfam" id="PF13038"/>
    </source>
</evidence>
<name>A0A0A2UXN9_9BACI</name>